<accession>A0A226X2N4</accession>
<protein>
    <submittedName>
        <fullName evidence="1">Uncharacterized protein</fullName>
    </submittedName>
</protein>
<organism evidence="1 2">
    <name type="scientific">Caballeronia sordidicola</name>
    <name type="common">Burkholderia sordidicola</name>
    <dbReference type="NCBI Taxonomy" id="196367"/>
    <lineage>
        <taxon>Bacteria</taxon>
        <taxon>Pseudomonadati</taxon>
        <taxon>Pseudomonadota</taxon>
        <taxon>Betaproteobacteria</taxon>
        <taxon>Burkholderiales</taxon>
        <taxon>Burkholderiaceae</taxon>
        <taxon>Caballeronia</taxon>
    </lineage>
</organism>
<dbReference type="Proteomes" id="UP000214720">
    <property type="component" value="Unassembled WGS sequence"/>
</dbReference>
<evidence type="ECO:0000313" key="2">
    <source>
        <dbReference type="Proteomes" id="UP000214720"/>
    </source>
</evidence>
<evidence type="ECO:0000313" key="1">
    <source>
        <dbReference type="EMBL" id="OXC77716.1"/>
    </source>
</evidence>
<proteinExistence type="predicted"/>
<reference evidence="2" key="1">
    <citation type="submission" date="2017-01" db="EMBL/GenBank/DDBJ databases">
        <title>Genome Analysis of Deinococcus marmoris KOPRI26562.</title>
        <authorList>
            <person name="Kim J.H."/>
            <person name="Oh H.-M."/>
        </authorList>
    </citation>
    <scope>NUCLEOTIDE SEQUENCE [LARGE SCALE GENOMIC DNA]</scope>
    <source>
        <strain evidence="2">PAMC 26633</strain>
    </source>
</reference>
<sequence>MIAATGGNMLARCVPMGEPQMGKGGGRYALAHEHDHAFRFGTRASTIALKRNSAVAQCVSTTRGGFIVQTMGSTVKHGGGVSS</sequence>
<comment type="caution">
    <text evidence="1">The sequence shown here is derived from an EMBL/GenBank/DDBJ whole genome shotgun (WGS) entry which is preliminary data.</text>
</comment>
<dbReference type="EMBL" id="MTHB01000096">
    <property type="protein sequence ID" value="OXC77716.1"/>
    <property type="molecule type" value="Genomic_DNA"/>
</dbReference>
<name>A0A226X2N4_CABSO</name>
<dbReference type="AlphaFoldDB" id="A0A226X2N4"/>
<gene>
    <name evidence="1" type="ORF">BSU04_15870</name>
</gene>